<dbReference type="RefSeq" id="WP_342310608.1">
    <property type="nucleotide sequence ID" value="NZ_CP150850.1"/>
</dbReference>
<keyword evidence="2 7" id="KW-0678">Repressor</keyword>
<dbReference type="EMBL" id="CP150850">
    <property type="protein sequence ID" value="WZW56764.1"/>
    <property type="molecule type" value="Genomic_DNA"/>
</dbReference>
<evidence type="ECO:0000256" key="7">
    <source>
        <dbReference type="RuleBase" id="RU364037"/>
    </source>
</evidence>
<dbReference type="Pfam" id="PF01475">
    <property type="entry name" value="FUR"/>
    <property type="match status" value="1"/>
</dbReference>
<comment type="subcellular location">
    <subcellularLocation>
        <location evidence="7">Cytoplasm</location>
    </subcellularLocation>
</comment>
<comment type="similarity">
    <text evidence="1 7">Belongs to the Fur family.</text>
</comment>
<keyword evidence="7" id="KW-0963">Cytoplasm</keyword>
<dbReference type="PANTHER" id="PTHR33202:SF7">
    <property type="entry name" value="FERRIC UPTAKE REGULATION PROTEIN"/>
    <property type="match status" value="1"/>
</dbReference>
<protein>
    <recommendedName>
        <fullName evidence="7">Ferric uptake regulation protein</fullName>
    </recommendedName>
</protein>
<evidence type="ECO:0000256" key="1">
    <source>
        <dbReference type="ARBA" id="ARBA00007957"/>
    </source>
</evidence>
<keyword evidence="7" id="KW-0479">Metal-binding</keyword>
<reference evidence="8 9" key="1">
    <citation type="submission" date="2024-04" db="EMBL/GenBank/DDBJ databases">
        <title>Biological Control Activity of Plant Growth Promoting Rhizobacteria Burkholderia pyrrocinia BX1 against Tobacco black shank Introduction Tobacco black shank (TBS) caused by the oomycete Phytophthora. nicotianae (P. nicotianae) has become a destructive soil.</title>
        <authorList>
            <person name="Liu X."/>
            <person name="Shu C."/>
        </authorList>
    </citation>
    <scope>NUCLEOTIDE SEQUENCE [LARGE SCALE GENOMIC DNA]</scope>
    <source>
        <strain evidence="8 9">BX1</strain>
    </source>
</reference>
<keyword evidence="3 7" id="KW-0862">Zinc</keyword>
<keyword evidence="6 7" id="KW-0804">Transcription</keyword>
<evidence type="ECO:0000313" key="8">
    <source>
        <dbReference type="EMBL" id="WZW56764.1"/>
    </source>
</evidence>
<name>A0ABZ3BQB1_BURPY</name>
<evidence type="ECO:0000256" key="3">
    <source>
        <dbReference type="ARBA" id="ARBA00022833"/>
    </source>
</evidence>
<proteinExistence type="inferred from homology"/>
<keyword evidence="7" id="KW-0408">Iron</keyword>
<dbReference type="PANTHER" id="PTHR33202">
    <property type="entry name" value="ZINC UPTAKE REGULATION PROTEIN"/>
    <property type="match status" value="1"/>
</dbReference>
<keyword evidence="9" id="KW-1185">Reference proteome</keyword>
<evidence type="ECO:0000313" key="9">
    <source>
        <dbReference type="Proteomes" id="UP001484179"/>
    </source>
</evidence>
<accession>A0ABZ3BQB1</accession>
<evidence type="ECO:0000256" key="2">
    <source>
        <dbReference type="ARBA" id="ARBA00022491"/>
    </source>
</evidence>
<sequence length="141" mass="15706">MKAIYAELARVGIRPTVSRFSVLMLFRDNPATHFAVEQIYRMLSGGPEPFSLASTYRTLSTFHESGLVTSASLGDSRVVYELNRGKDHHHLVCRQCGAICDLYEDELNQQFERIASGHRFKFHAASLVIAGVCPECQAKSA</sequence>
<dbReference type="InterPro" id="IPR043135">
    <property type="entry name" value="Fur_C"/>
</dbReference>
<evidence type="ECO:0000256" key="4">
    <source>
        <dbReference type="ARBA" id="ARBA00023015"/>
    </source>
</evidence>
<gene>
    <name evidence="7" type="primary">fur</name>
    <name evidence="8" type="ORF">WN985_30220</name>
</gene>
<dbReference type="Gene3D" id="1.10.10.10">
    <property type="entry name" value="Winged helix-like DNA-binding domain superfamily/Winged helix DNA-binding domain"/>
    <property type="match status" value="1"/>
</dbReference>
<dbReference type="Proteomes" id="UP001484179">
    <property type="component" value="Chromosome 2"/>
</dbReference>
<dbReference type="Gene3D" id="3.30.1490.190">
    <property type="match status" value="1"/>
</dbReference>
<dbReference type="InterPro" id="IPR036388">
    <property type="entry name" value="WH-like_DNA-bd_sf"/>
</dbReference>
<organism evidence="8 9">
    <name type="scientific">Burkholderia pyrrocinia</name>
    <name type="common">Pseudomonas pyrrocinia</name>
    <dbReference type="NCBI Taxonomy" id="60550"/>
    <lineage>
        <taxon>Bacteria</taxon>
        <taxon>Pseudomonadati</taxon>
        <taxon>Pseudomonadota</taxon>
        <taxon>Betaproteobacteria</taxon>
        <taxon>Burkholderiales</taxon>
        <taxon>Burkholderiaceae</taxon>
        <taxon>Burkholderia</taxon>
        <taxon>Burkholderia cepacia complex</taxon>
    </lineage>
</organism>
<keyword evidence="4 7" id="KW-0805">Transcription regulation</keyword>
<dbReference type="SUPFAM" id="SSF46785">
    <property type="entry name" value="Winged helix' DNA-binding domain"/>
    <property type="match status" value="1"/>
</dbReference>
<evidence type="ECO:0000256" key="6">
    <source>
        <dbReference type="ARBA" id="ARBA00023163"/>
    </source>
</evidence>
<evidence type="ECO:0000256" key="5">
    <source>
        <dbReference type="ARBA" id="ARBA00023125"/>
    </source>
</evidence>
<comment type="subunit">
    <text evidence="7">Homodimer.</text>
</comment>
<dbReference type="InterPro" id="IPR036390">
    <property type="entry name" value="WH_DNA-bd_sf"/>
</dbReference>
<keyword evidence="5 7" id="KW-0238">DNA-binding</keyword>
<dbReference type="InterPro" id="IPR002481">
    <property type="entry name" value="FUR"/>
</dbReference>
<dbReference type="CDD" id="cd07153">
    <property type="entry name" value="Fur_like"/>
    <property type="match status" value="1"/>
</dbReference>